<dbReference type="AlphaFoldDB" id="F3KR58"/>
<gene>
    <name evidence="8" type="ORF">HGR_04668</name>
</gene>
<dbReference type="InterPro" id="IPR004089">
    <property type="entry name" value="MCPsignal_dom"/>
</dbReference>
<dbReference type="GO" id="GO:0006935">
    <property type="term" value="P:chemotaxis"/>
    <property type="evidence" value="ECO:0007669"/>
    <property type="project" value="InterPro"/>
</dbReference>
<comment type="subcellular location">
    <subcellularLocation>
        <location evidence="1">Membrane</location>
    </subcellularLocation>
</comment>
<dbReference type="GO" id="GO:0005886">
    <property type="term" value="C:plasma membrane"/>
    <property type="evidence" value="ECO:0007669"/>
    <property type="project" value="TreeGrafter"/>
</dbReference>
<dbReference type="PROSITE" id="PS50885">
    <property type="entry name" value="HAMP"/>
    <property type="match status" value="1"/>
</dbReference>
<feature type="domain" description="Methyl-accepting transducer" evidence="6">
    <location>
        <begin position="262"/>
        <end position="491"/>
    </location>
</feature>
<feature type="compositionally biased region" description="Polar residues" evidence="5">
    <location>
        <begin position="276"/>
        <end position="285"/>
    </location>
</feature>
<comment type="similarity">
    <text evidence="3">Belongs to the methyl-accepting chemotaxis (MCP) protein family.</text>
</comment>
<dbReference type="CDD" id="cd06225">
    <property type="entry name" value="HAMP"/>
    <property type="match status" value="1"/>
</dbReference>
<reference evidence="8 9" key="1">
    <citation type="journal article" date="2011" name="EMBO J.">
        <title>Structural diversity of bacterial flagellar motors.</title>
        <authorList>
            <person name="Chen S."/>
            <person name="Beeby M."/>
            <person name="Murphy G.E."/>
            <person name="Leadbetter J.R."/>
            <person name="Hendrixson D.R."/>
            <person name="Briegel A."/>
            <person name="Li Z."/>
            <person name="Shi J."/>
            <person name="Tocheva E.I."/>
            <person name="Muller A."/>
            <person name="Dobro M.J."/>
            <person name="Jensen G.J."/>
        </authorList>
    </citation>
    <scope>NUCLEOTIDE SEQUENCE [LARGE SCALE GENOMIC DNA]</scope>
    <source>
        <strain evidence="8 9">ATCC 19624</strain>
    </source>
</reference>
<dbReference type="Pfam" id="PF12729">
    <property type="entry name" value="4HB_MCP_1"/>
    <property type="match status" value="1"/>
</dbReference>
<name>F3KR58_9BURK</name>
<comment type="caution">
    <text evidence="8">The sequence shown here is derived from an EMBL/GenBank/DDBJ whole genome shotgun (WGS) entry which is preliminary data.</text>
</comment>
<dbReference type="PANTHER" id="PTHR43531">
    <property type="entry name" value="PROTEIN ICFG"/>
    <property type="match status" value="1"/>
</dbReference>
<dbReference type="Pfam" id="PF00672">
    <property type="entry name" value="HAMP"/>
    <property type="match status" value="1"/>
</dbReference>
<dbReference type="InterPro" id="IPR047347">
    <property type="entry name" value="YvaQ-like_sensor"/>
</dbReference>
<dbReference type="PRINTS" id="PR00260">
    <property type="entry name" value="CHEMTRNSDUCR"/>
</dbReference>
<organism evidence="8 9">
    <name type="scientific">Hylemonella gracilis ATCC 19624</name>
    <dbReference type="NCBI Taxonomy" id="887062"/>
    <lineage>
        <taxon>Bacteria</taxon>
        <taxon>Pseudomonadati</taxon>
        <taxon>Pseudomonadota</taxon>
        <taxon>Betaproteobacteria</taxon>
        <taxon>Burkholderiales</taxon>
        <taxon>Comamonadaceae</taxon>
        <taxon>Hylemonella</taxon>
    </lineage>
</organism>
<evidence type="ECO:0000313" key="8">
    <source>
        <dbReference type="EMBL" id="EGI77759.1"/>
    </source>
</evidence>
<dbReference type="GO" id="GO:0007165">
    <property type="term" value="P:signal transduction"/>
    <property type="evidence" value="ECO:0007669"/>
    <property type="project" value="UniProtKB-KW"/>
</dbReference>
<dbReference type="STRING" id="887062.HGR_04668"/>
<dbReference type="InterPro" id="IPR051310">
    <property type="entry name" value="MCP_chemotaxis"/>
</dbReference>
<dbReference type="PROSITE" id="PS50111">
    <property type="entry name" value="CHEMOTAXIS_TRANSDUC_2"/>
    <property type="match status" value="1"/>
</dbReference>
<keyword evidence="4" id="KW-0807">Transducer</keyword>
<evidence type="ECO:0000313" key="9">
    <source>
        <dbReference type="Proteomes" id="UP000016368"/>
    </source>
</evidence>
<proteinExistence type="inferred from homology"/>
<feature type="compositionally biased region" description="Low complexity" evidence="5">
    <location>
        <begin position="286"/>
        <end position="295"/>
    </location>
</feature>
<dbReference type="PANTHER" id="PTHR43531:SF14">
    <property type="entry name" value="METHYL-ACCEPTING CHEMOTAXIS PROTEIN I-RELATED"/>
    <property type="match status" value="1"/>
</dbReference>
<evidence type="ECO:0000256" key="5">
    <source>
        <dbReference type="SAM" id="MobiDB-lite"/>
    </source>
</evidence>
<dbReference type="Pfam" id="PF00015">
    <property type="entry name" value="MCPsignal"/>
    <property type="match status" value="1"/>
</dbReference>
<dbReference type="EMBL" id="AEGR01000042">
    <property type="protein sequence ID" value="EGI77759.1"/>
    <property type="molecule type" value="Genomic_DNA"/>
</dbReference>
<evidence type="ECO:0000259" key="6">
    <source>
        <dbReference type="PROSITE" id="PS50111"/>
    </source>
</evidence>
<protein>
    <submittedName>
        <fullName evidence="8">Methyl-accepting chemotaxis sensory transducer</fullName>
    </submittedName>
</protein>
<dbReference type="FunFam" id="1.10.287.950:FF:000001">
    <property type="entry name" value="Methyl-accepting chemotaxis sensory transducer"/>
    <property type="match status" value="1"/>
</dbReference>
<keyword evidence="2" id="KW-0488">Methylation</keyword>
<dbReference type="GO" id="GO:0004888">
    <property type="term" value="F:transmembrane signaling receptor activity"/>
    <property type="evidence" value="ECO:0007669"/>
    <property type="project" value="InterPro"/>
</dbReference>
<dbReference type="CDD" id="cd11386">
    <property type="entry name" value="MCP_signal"/>
    <property type="match status" value="1"/>
</dbReference>
<evidence type="ECO:0000259" key="7">
    <source>
        <dbReference type="PROSITE" id="PS50885"/>
    </source>
</evidence>
<dbReference type="InterPro" id="IPR003660">
    <property type="entry name" value="HAMP_dom"/>
</dbReference>
<dbReference type="Proteomes" id="UP000016368">
    <property type="component" value="Unassembled WGS sequence"/>
</dbReference>
<sequence length="577" mass="61700">MKRRLVWGFGFILTISAVIGINTIITLANLNSTLDELTRDRMVTVKLLSSIKFNMLDTSRHLRDYVISDDPAQKENFLKKLDGNGKETNGFLERLDKAITDPEGRASLDRVRKARDVYRSNRVAALKAADEGNKEKAFSLLLNELTVQQGEMFKALEEMASAQEKLMQDAADKAGSSASIATTLMSGGVLILVMLGLWTAHSVIRALVGPMEHALHIASKISEGDLTQRVHIQREDEVGKVLTAMSRMQDSLVQVVGKVRNSSDLVSNASVEIASGNQDLSSRTESQASSLQQTAASMEELGSTVRQTAESCAEANQLAQSASGVATQGGEMVGKVVETMKDIHQSSQRIADIIGVIDAIAFQTNILALNAAVEAARAGEQGRGFAVVASEVRALAGRSAAAAKEIKGLITTSVEKVEQGSTQVDQAGQIMREVVNSIRRVTDIVAEVSAASAEQSAGVNQVGEAIGNLDQTTQQNAALVEEMAAAASSLEAQAKDLVETVGVFKINAHDTDGARVVASVRETKAVQTNQQKPWKTSPTKLNPVAKIVPVRTALPRQRVSVAEAEGTANADADWARY</sequence>
<evidence type="ECO:0000256" key="4">
    <source>
        <dbReference type="PROSITE-ProRule" id="PRU00284"/>
    </source>
</evidence>
<dbReference type="SMART" id="SM00283">
    <property type="entry name" value="MA"/>
    <property type="match status" value="1"/>
</dbReference>
<evidence type="ECO:0000256" key="2">
    <source>
        <dbReference type="ARBA" id="ARBA00022481"/>
    </source>
</evidence>
<dbReference type="CDD" id="cd19411">
    <property type="entry name" value="MCP2201-like_sensor"/>
    <property type="match status" value="1"/>
</dbReference>
<feature type="region of interest" description="Disordered" evidence="5">
    <location>
        <begin position="276"/>
        <end position="295"/>
    </location>
</feature>
<dbReference type="eggNOG" id="COG0840">
    <property type="taxonomic scope" value="Bacteria"/>
</dbReference>
<dbReference type="InterPro" id="IPR024478">
    <property type="entry name" value="HlyB_4HB_MCP"/>
</dbReference>
<dbReference type="SMART" id="SM00304">
    <property type="entry name" value="HAMP"/>
    <property type="match status" value="2"/>
</dbReference>
<dbReference type="InterPro" id="IPR004090">
    <property type="entry name" value="Chemotax_Me-accpt_rcpt"/>
</dbReference>
<evidence type="ECO:0000256" key="3">
    <source>
        <dbReference type="ARBA" id="ARBA00029447"/>
    </source>
</evidence>
<evidence type="ECO:0000256" key="1">
    <source>
        <dbReference type="ARBA" id="ARBA00004370"/>
    </source>
</evidence>
<keyword evidence="9" id="KW-1185">Reference proteome</keyword>
<feature type="domain" description="HAMP" evidence="7">
    <location>
        <begin position="205"/>
        <end position="257"/>
    </location>
</feature>
<dbReference type="SUPFAM" id="SSF58104">
    <property type="entry name" value="Methyl-accepting chemotaxis protein (MCP) signaling domain"/>
    <property type="match status" value="1"/>
</dbReference>
<accession>F3KR58</accession>
<dbReference type="Gene3D" id="1.10.287.950">
    <property type="entry name" value="Methyl-accepting chemotaxis protein"/>
    <property type="match status" value="1"/>
</dbReference>